<feature type="signal peptide" evidence="1">
    <location>
        <begin position="1"/>
        <end position="28"/>
    </location>
</feature>
<proteinExistence type="predicted"/>
<dbReference type="Proteomes" id="UP001324993">
    <property type="component" value="Chromosome"/>
</dbReference>
<dbReference type="RefSeq" id="WP_319832000.1">
    <property type="nucleotide sequence ID" value="NZ_CP138858.1"/>
</dbReference>
<organism evidence="3 4">
    <name type="scientific">Coraliomargarita algicola</name>
    <dbReference type="NCBI Taxonomy" id="3092156"/>
    <lineage>
        <taxon>Bacteria</taxon>
        <taxon>Pseudomonadati</taxon>
        <taxon>Verrucomicrobiota</taxon>
        <taxon>Opitutia</taxon>
        <taxon>Puniceicoccales</taxon>
        <taxon>Coraliomargaritaceae</taxon>
        <taxon>Coraliomargarita</taxon>
    </lineage>
</organism>
<dbReference type="Gene3D" id="3.20.20.80">
    <property type="entry name" value="Glycosidases"/>
    <property type="match status" value="1"/>
</dbReference>
<dbReference type="InterPro" id="IPR010502">
    <property type="entry name" value="Carb-bd_dom_fam9"/>
</dbReference>
<evidence type="ECO:0000313" key="4">
    <source>
        <dbReference type="Proteomes" id="UP001324993"/>
    </source>
</evidence>
<evidence type="ECO:0000313" key="3">
    <source>
        <dbReference type="EMBL" id="WPJ95106.1"/>
    </source>
</evidence>
<dbReference type="Pfam" id="PF06452">
    <property type="entry name" value="CBM9_1"/>
    <property type="match status" value="1"/>
</dbReference>
<protein>
    <submittedName>
        <fullName evidence="3">Sugar-binding protein</fullName>
    </submittedName>
</protein>
<evidence type="ECO:0000259" key="2">
    <source>
        <dbReference type="Pfam" id="PF06452"/>
    </source>
</evidence>
<dbReference type="PANTHER" id="PTHR12631">
    <property type="entry name" value="ALPHA-L-IDURONIDASE"/>
    <property type="match status" value="1"/>
</dbReference>
<reference evidence="3 4" key="1">
    <citation type="submission" date="2023-11" db="EMBL/GenBank/DDBJ databases">
        <title>Coraliomargarita sp. nov., isolated from marine algae.</title>
        <authorList>
            <person name="Lee J.K."/>
            <person name="Baek J.H."/>
            <person name="Kim J.M."/>
            <person name="Choi D.G."/>
            <person name="Jeon C.O."/>
        </authorList>
    </citation>
    <scope>NUCLEOTIDE SEQUENCE [LARGE SCALE GENOMIC DNA]</scope>
    <source>
        <strain evidence="3 4">J2-16</strain>
    </source>
</reference>
<gene>
    <name evidence="3" type="ORF">SH580_16905</name>
</gene>
<sequence length="890" mass="98357">MKLSFLLTSFRLATATVFFGMPGAFSFAAEQSEAPTFTSEAQGNIFTDINGAMTLHLPTSIVGGEIVARNEFGNVVSTFSLPEEANEKFSFSLPGKGYYSLTAELKLVDGSSTRAETTSTVVGPLIPDALRMQSRLGLWTVQGDPELVLAAGARWNRRMISIHTVGEELLDAEPPEAERELFHDSPFTQVGVMSFGLPLWLMEPTEKKKSFGNPLTKPKDWGQLKELVSAWVRQHEKHFPDYFEIYNEPEWQWAGGTNAELVRVLATIADGIKEVRPQTKVLGPGFSSIRIQDSARLDLVTANEEGLFDHLDGLVVHAYVDGSAPEEEFIQRVIELQEFLREIDRPDFPIHLTEFGWTSGKGTWQKPVDELTQARYAVRSLTLLAALGVENATFFCLHYKAAPNPGERGFSLIRDDSTPKPSFAAYANVARWLAGVRGLGNWLRLTPTTHLILFEKTDDTSVAVAWDTETTRTIGLPLVTSRREDMMGRPLDADADELEVSPSPIFLEFSSAQSPEIKMLPALDVMRGGDDTVLSGSDAWIAPAPLKVRNGRLAVPATAQNGDYLLLTEADGEWIGQPIRVIPPLQATEPVLEWPTEVNAPRLTTTVTSHADGPVTTRVAVALEDTRDRFLNPPVIHPGDIRRLSVPLEGLAPGKRYRGQLAVDTRHEGRRDVVTRPLDLTLLAASPVAHGSEPDWERIPSIDFTDWDPFGGPIAREDCSATLQAAHGAEGLYLRVAVRDDDHLQNRSGEEIWSQDAIQIGLDPDFEKSWEANDLFGLKGHRVFEYGVAWDGTDVMTWRWISYVPELPVGEPEPRIDLRVDRVDDLTIYNILFPWSTLGLDKPMAAGSAMGISLSLADADAGKKGRRALRLFGGIAEGKDPEKYGPLWLR</sequence>
<dbReference type="EMBL" id="CP138858">
    <property type="protein sequence ID" value="WPJ95106.1"/>
    <property type="molecule type" value="Genomic_DNA"/>
</dbReference>
<evidence type="ECO:0000256" key="1">
    <source>
        <dbReference type="SAM" id="SignalP"/>
    </source>
</evidence>
<name>A0ABZ0RIV6_9BACT</name>
<keyword evidence="4" id="KW-1185">Reference proteome</keyword>
<dbReference type="PANTHER" id="PTHR12631:SF10">
    <property type="entry name" value="BETA-XYLOSIDASE-LIKE PROTEIN-RELATED"/>
    <property type="match status" value="1"/>
</dbReference>
<dbReference type="SUPFAM" id="SSF51445">
    <property type="entry name" value="(Trans)glycosidases"/>
    <property type="match status" value="1"/>
</dbReference>
<dbReference type="Gene3D" id="2.60.40.1190">
    <property type="match status" value="1"/>
</dbReference>
<keyword evidence="1" id="KW-0732">Signal</keyword>
<accession>A0ABZ0RIV6</accession>
<feature type="domain" description="Carbohydrate-binding" evidence="2">
    <location>
        <begin position="715"/>
        <end position="889"/>
    </location>
</feature>
<dbReference type="SUPFAM" id="SSF49344">
    <property type="entry name" value="CBD9-like"/>
    <property type="match status" value="1"/>
</dbReference>
<dbReference type="InterPro" id="IPR017853">
    <property type="entry name" value="GH"/>
</dbReference>
<dbReference type="InterPro" id="IPR051923">
    <property type="entry name" value="Glycosyl_Hydrolase_39"/>
</dbReference>
<feature type="chain" id="PRO_5047314037" evidence="1">
    <location>
        <begin position="29"/>
        <end position="890"/>
    </location>
</feature>